<accession>A0ABR1LUD4</accession>
<evidence type="ECO:0000256" key="6">
    <source>
        <dbReference type="SAM" id="MobiDB-lite"/>
    </source>
</evidence>
<feature type="region of interest" description="Disordered" evidence="6">
    <location>
        <begin position="48"/>
        <end position="106"/>
    </location>
</feature>
<dbReference type="InterPro" id="IPR014729">
    <property type="entry name" value="Rossmann-like_a/b/a_fold"/>
</dbReference>
<dbReference type="Gene3D" id="3.40.50.620">
    <property type="entry name" value="HUPs"/>
    <property type="match status" value="1"/>
</dbReference>
<organism evidence="8 9">
    <name type="scientific">Phyllosticta citribraziliensis</name>
    <dbReference type="NCBI Taxonomy" id="989973"/>
    <lineage>
        <taxon>Eukaryota</taxon>
        <taxon>Fungi</taxon>
        <taxon>Dikarya</taxon>
        <taxon>Ascomycota</taxon>
        <taxon>Pezizomycotina</taxon>
        <taxon>Dothideomycetes</taxon>
        <taxon>Dothideomycetes incertae sedis</taxon>
        <taxon>Botryosphaeriales</taxon>
        <taxon>Phyllostictaceae</taxon>
        <taxon>Phyllosticta</taxon>
    </lineage>
</organism>
<evidence type="ECO:0000256" key="2">
    <source>
        <dbReference type="ARBA" id="ARBA00005862"/>
    </source>
</evidence>
<proteinExistence type="inferred from homology"/>
<keyword evidence="4" id="KW-0274">FAD</keyword>
<dbReference type="Pfam" id="PF00875">
    <property type="entry name" value="DNA_photolyase"/>
    <property type="match status" value="1"/>
</dbReference>
<evidence type="ECO:0000313" key="8">
    <source>
        <dbReference type="EMBL" id="KAK7537392.1"/>
    </source>
</evidence>
<dbReference type="Gene3D" id="1.25.40.80">
    <property type="match status" value="1"/>
</dbReference>
<evidence type="ECO:0000256" key="5">
    <source>
        <dbReference type="ARBA" id="ARBA00022991"/>
    </source>
</evidence>
<dbReference type="Proteomes" id="UP001360953">
    <property type="component" value="Unassembled WGS sequence"/>
</dbReference>
<dbReference type="Pfam" id="PF03441">
    <property type="entry name" value="FAD_binding_7"/>
    <property type="match status" value="1"/>
</dbReference>
<dbReference type="InterPro" id="IPR002081">
    <property type="entry name" value="Cryptochrome/DNA_photolyase_1"/>
</dbReference>
<gene>
    <name evidence="8" type="ORF">J3D65DRAFT_625362</name>
</gene>
<dbReference type="EMBL" id="JBBPEH010000006">
    <property type="protein sequence ID" value="KAK7537392.1"/>
    <property type="molecule type" value="Genomic_DNA"/>
</dbReference>
<dbReference type="InterPro" id="IPR006050">
    <property type="entry name" value="DNA_photolyase_N"/>
</dbReference>
<dbReference type="PRINTS" id="PR00147">
    <property type="entry name" value="DNAPHOTLYASE"/>
</dbReference>
<reference evidence="8 9" key="1">
    <citation type="submission" date="2024-04" db="EMBL/GenBank/DDBJ databases">
        <title>Phyllosticta paracitricarpa is synonymous to the EU quarantine fungus P. citricarpa based on phylogenomic analyses.</title>
        <authorList>
            <consortium name="Lawrence Berkeley National Laboratory"/>
            <person name="Van ingen-buijs V.A."/>
            <person name="Van westerhoven A.C."/>
            <person name="Haridas S."/>
            <person name="Skiadas P."/>
            <person name="Martin F."/>
            <person name="Groenewald J.Z."/>
            <person name="Crous P.W."/>
            <person name="Seidl M.F."/>
        </authorList>
    </citation>
    <scope>NUCLEOTIDE SEQUENCE [LARGE SCALE GENOMIC DNA]</scope>
    <source>
        <strain evidence="8 9">CPC 17464</strain>
    </source>
</reference>
<name>A0ABR1LUD4_9PEZI</name>
<dbReference type="SUPFAM" id="SSF52425">
    <property type="entry name" value="Cryptochrome/photolyase, N-terminal domain"/>
    <property type="match status" value="1"/>
</dbReference>
<dbReference type="SUPFAM" id="SSF48173">
    <property type="entry name" value="Cryptochrome/photolyase FAD-binding domain"/>
    <property type="match status" value="1"/>
</dbReference>
<evidence type="ECO:0000259" key="7">
    <source>
        <dbReference type="PROSITE" id="PS51645"/>
    </source>
</evidence>
<evidence type="ECO:0000256" key="4">
    <source>
        <dbReference type="ARBA" id="ARBA00022827"/>
    </source>
</evidence>
<dbReference type="Gene3D" id="1.10.579.10">
    <property type="entry name" value="DNA Cyclobutane Dipyrimidine Photolyase, subunit A, domain 3"/>
    <property type="match status" value="1"/>
</dbReference>
<comment type="caution">
    <text evidence="8">The sequence shown here is derived from an EMBL/GenBank/DDBJ whole genome shotgun (WGS) entry which is preliminary data.</text>
</comment>
<evidence type="ECO:0000256" key="3">
    <source>
        <dbReference type="ARBA" id="ARBA00022630"/>
    </source>
</evidence>
<dbReference type="PROSITE" id="PS00691">
    <property type="entry name" value="DNA_PHOTOLYASES_1_2"/>
    <property type="match status" value="1"/>
</dbReference>
<feature type="domain" description="Photolyase/cryptochrome alpha/beta" evidence="7">
    <location>
        <begin position="159"/>
        <end position="296"/>
    </location>
</feature>
<dbReference type="PROSITE" id="PS51645">
    <property type="entry name" value="PHR_CRY_ALPHA_BETA"/>
    <property type="match status" value="1"/>
</dbReference>
<keyword evidence="5" id="KW-0157">Chromophore</keyword>
<dbReference type="InterPro" id="IPR036134">
    <property type="entry name" value="Crypto/Photolyase_FAD-like_sf"/>
</dbReference>
<comment type="cofactor">
    <cofactor evidence="1">
        <name>FAD</name>
        <dbReference type="ChEBI" id="CHEBI:57692"/>
    </cofactor>
</comment>
<sequence>MRVFHHLSPLTRSFLVPVTTRTARCSPALCSSISARQFSCATPLAMPDKRKAPASSGYADSAGSASNKRSAASTPRKAIKTEPSSGSANGVKKEPSPATSDHARAEERVGIVQREFYPAEMSNERCAQYNNNEIPRPIEELEKTIAATQKAREKIGVGDAVVHWFKRDLRTKDNKGLSLAAKKARDAKVPLVCVFVVSPQDYQAHFTSAMRVDFDLRTLEVLKSDLAALDVPLLVETVDKRKNVSAWLVGKCEEWGAKHLFCNIEYEVDELRRETKLTKSCLEKGINFSAVHDDVVVPPGALSTGAGKQYAVYSPWYRSWMAHIHKHPNLLDEWESPGKNPPEARKKFKYLFDSSIPEAPPNKRLSAEDKKKFASLWPAGEHEAHARLDKFLESRIKPYKDKRNLPAVDGTAKVSVHHSAGTLAARTSVRMARDKNGSNKLDAGNAGIMCWISEVAWRDFYKHVLANWPYICMFKPFKYEYTNVEWEYNDDHFKRWSEGQTGFPIVDAAVRQMNDMAYMHNRCRMIVASFLAKDLLLDWRMGERYFMEHLIDGDFASNNGGWGFSASTGVDPQPYFRIFNPLLQSEKFDPDGEYIRKWVPELRDVKGKAIHDPYGRGEGKKARKAGYPEPMVDHKSCRERALARYKEGIGRNTA</sequence>
<dbReference type="PANTHER" id="PTHR11455">
    <property type="entry name" value="CRYPTOCHROME"/>
    <property type="match status" value="1"/>
</dbReference>
<dbReference type="InterPro" id="IPR018394">
    <property type="entry name" value="DNA_photolyase_1_CS_C"/>
</dbReference>
<evidence type="ECO:0000313" key="9">
    <source>
        <dbReference type="Proteomes" id="UP001360953"/>
    </source>
</evidence>
<evidence type="ECO:0000256" key="1">
    <source>
        <dbReference type="ARBA" id="ARBA00001974"/>
    </source>
</evidence>
<comment type="similarity">
    <text evidence="2">Belongs to the DNA photolyase class-1 family.</text>
</comment>
<feature type="compositionally biased region" description="Low complexity" evidence="6">
    <location>
        <begin position="53"/>
        <end position="66"/>
    </location>
</feature>
<dbReference type="PANTHER" id="PTHR11455:SF18">
    <property type="entry name" value="SI:CH1073-390K14.1"/>
    <property type="match status" value="1"/>
</dbReference>
<dbReference type="InterPro" id="IPR036155">
    <property type="entry name" value="Crypto/Photolyase_N_sf"/>
</dbReference>
<keyword evidence="3" id="KW-0285">Flavoprotein</keyword>
<keyword evidence="9" id="KW-1185">Reference proteome</keyword>
<dbReference type="InterPro" id="IPR005101">
    <property type="entry name" value="Cryptochr/Photolyase_FAD-bd"/>
</dbReference>
<dbReference type="GeneID" id="92033240"/>
<dbReference type="RefSeq" id="XP_066655543.1">
    <property type="nucleotide sequence ID" value="XM_066800334.1"/>
</dbReference>
<protein>
    <submittedName>
        <fullName evidence="8">Photolyase</fullName>
    </submittedName>
</protein>
<feature type="compositionally biased region" description="Basic and acidic residues" evidence="6">
    <location>
        <begin position="91"/>
        <end position="106"/>
    </location>
</feature>